<organism evidence="6 7">
    <name type="scientific">Dechloromonas denitrificans</name>
    <dbReference type="NCBI Taxonomy" id="281362"/>
    <lineage>
        <taxon>Bacteria</taxon>
        <taxon>Pseudomonadati</taxon>
        <taxon>Pseudomonadota</taxon>
        <taxon>Betaproteobacteria</taxon>
        <taxon>Rhodocyclales</taxon>
        <taxon>Azonexaceae</taxon>
        <taxon>Dechloromonas</taxon>
    </lineage>
</organism>
<name>A0A133XHQ9_9RHOO</name>
<keyword evidence="3" id="KW-0964">Secreted</keyword>
<dbReference type="Gene3D" id="1.20.1330.10">
    <property type="entry name" value="f41 fragment of flagellin, N-terminal domain"/>
    <property type="match status" value="1"/>
</dbReference>
<dbReference type="Gene3D" id="6.10.10.10">
    <property type="entry name" value="Flagellar export chaperone, C-terminal domain"/>
    <property type="match status" value="1"/>
</dbReference>
<keyword evidence="6" id="KW-0966">Cell projection</keyword>
<evidence type="ECO:0000313" key="6">
    <source>
        <dbReference type="EMBL" id="KXB30458.1"/>
    </source>
</evidence>
<dbReference type="SUPFAM" id="SSF64518">
    <property type="entry name" value="Phase 1 flagellin"/>
    <property type="match status" value="1"/>
</dbReference>
<feature type="domain" description="Flagellin C-terminal" evidence="5">
    <location>
        <begin position="184"/>
        <end position="269"/>
    </location>
</feature>
<dbReference type="PRINTS" id="PR00207">
    <property type="entry name" value="FLAGELLIN"/>
</dbReference>
<dbReference type="InterPro" id="IPR001492">
    <property type="entry name" value="Flagellin"/>
</dbReference>
<sequence>MAQIINTNVASLNAQRNLDTSQNSLKTSLQRLSSGLRINSSKDDAAGLAIAEKMSSQSRGMTVAMRNANDGISTAQTAEAGLATVATHLQRMRELATQAASGQYDSTNRAALDKEYQALGSEITRAVAATNFNGTKLLDGNYSNVSFQIGSTTSSESQISITVGSLNTSAFGSISSAAGATGAMSALDTAIDSVSSSRADLGALQSRFEGVLSQLSSAKENTEAARSRIMDTDYAAETANLSRSQILQQAGTAMLAQANALPQNVLSLLQ</sequence>
<proteinExistence type="inferred from homology"/>
<keyword evidence="2 3" id="KW-0975">Bacterial flagellum</keyword>
<evidence type="ECO:0000259" key="4">
    <source>
        <dbReference type="Pfam" id="PF00669"/>
    </source>
</evidence>
<reference evidence="6 7" key="1">
    <citation type="submission" date="2015-12" db="EMBL/GenBank/DDBJ databases">
        <title>Nitrous oxide reduction kinetics distinguish bacteria harboring typical versus atypical NosZ.</title>
        <authorList>
            <person name="Yoon S."/>
            <person name="Nissen S."/>
            <person name="Park D."/>
            <person name="Sanford R.A."/>
            <person name="Loeffler F.E."/>
        </authorList>
    </citation>
    <scope>NUCLEOTIDE SEQUENCE [LARGE SCALE GENOMIC DNA]</scope>
    <source>
        <strain evidence="6 7">ATCC BAA-841</strain>
    </source>
</reference>
<dbReference type="AlphaFoldDB" id="A0A133XHQ9"/>
<dbReference type="InterPro" id="IPR001029">
    <property type="entry name" value="Flagellin_N"/>
</dbReference>
<evidence type="ECO:0000256" key="3">
    <source>
        <dbReference type="RuleBase" id="RU362073"/>
    </source>
</evidence>
<evidence type="ECO:0000259" key="5">
    <source>
        <dbReference type="Pfam" id="PF00700"/>
    </source>
</evidence>
<evidence type="ECO:0000256" key="2">
    <source>
        <dbReference type="ARBA" id="ARBA00023143"/>
    </source>
</evidence>
<dbReference type="STRING" id="281362.AT959_14090"/>
<comment type="subcellular location">
    <subcellularLocation>
        <location evidence="3">Secreted</location>
    </subcellularLocation>
    <subcellularLocation>
        <location evidence="3">Bacterial flagellum</location>
    </subcellularLocation>
</comment>
<evidence type="ECO:0000313" key="7">
    <source>
        <dbReference type="Proteomes" id="UP000070186"/>
    </source>
</evidence>
<gene>
    <name evidence="6" type="ORF">AT959_14090</name>
</gene>
<dbReference type="EMBL" id="LODL01000021">
    <property type="protein sequence ID" value="KXB30458.1"/>
    <property type="molecule type" value="Genomic_DNA"/>
</dbReference>
<evidence type="ECO:0000256" key="1">
    <source>
        <dbReference type="ARBA" id="ARBA00005709"/>
    </source>
</evidence>
<comment type="function">
    <text evidence="3">Flagellin is the subunit protein which polymerizes to form the filaments of bacterial flagella.</text>
</comment>
<feature type="domain" description="Flagellin N-terminal" evidence="4">
    <location>
        <begin position="5"/>
        <end position="141"/>
    </location>
</feature>
<dbReference type="InterPro" id="IPR042187">
    <property type="entry name" value="Flagellin_C_sub2"/>
</dbReference>
<accession>A0A133XHQ9</accession>
<dbReference type="Pfam" id="PF00700">
    <property type="entry name" value="Flagellin_C"/>
    <property type="match status" value="1"/>
</dbReference>
<dbReference type="GO" id="GO:0005576">
    <property type="term" value="C:extracellular region"/>
    <property type="evidence" value="ECO:0007669"/>
    <property type="project" value="UniProtKB-SubCell"/>
</dbReference>
<dbReference type="Proteomes" id="UP000070186">
    <property type="component" value="Unassembled WGS sequence"/>
</dbReference>
<dbReference type="GO" id="GO:0005198">
    <property type="term" value="F:structural molecule activity"/>
    <property type="evidence" value="ECO:0007669"/>
    <property type="project" value="UniProtKB-UniRule"/>
</dbReference>
<protein>
    <recommendedName>
        <fullName evidence="3">Flagellin</fullName>
    </recommendedName>
</protein>
<dbReference type="Pfam" id="PF00669">
    <property type="entry name" value="Flagellin_N"/>
    <property type="match status" value="1"/>
</dbReference>
<keyword evidence="7" id="KW-1185">Reference proteome</keyword>
<keyword evidence="6" id="KW-0282">Flagellum</keyword>
<comment type="similarity">
    <text evidence="1 3">Belongs to the bacterial flagellin family.</text>
</comment>
<dbReference type="PANTHER" id="PTHR42792">
    <property type="entry name" value="FLAGELLIN"/>
    <property type="match status" value="1"/>
</dbReference>
<dbReference type="GO" id="GO:0009288">
    <property type="term" value="C:bacterial-type flagellum"/>
    <property type="evidence" value="ECO:0007669"/>
    <property type="project" value="UniProtKB-SubCell"/>
</dbReference>
<dbReference type="Gene3D" id="6.10.280.190">
    <property type="match status" value="1"/>
</dbReference>
<comment type="caution">
    <text evidence="6">The sequence shown here is derived from an EMBL/GenBank/DDBJ whole genome shotgun (WGS) entry which is preliminary data.</text>
</comment>
<dbReference type="PANTHER" id="PTHR42792:SF2">
    <property type="entry name" value="FLAGELLIN"/>
    <property type="match status" value="1"/>
</dbReference>
<dbReference type="InterPro" id="IPR046358">
    <property type="entry name" value="Flagellin_C"/>
</dbReference>
<keyword evidence="6" id="KW-0969">Cilium</keyword>
<dbReference type="RefSeq" id="WP_066884102.1">
    <property type="nucleotide sequence ID" value="NZ_LODL01000021.1"/>
</dbReference>